<protein>
    <submittedName>
        <fullName evidence="10">Calcium homeostasis modulator protein 6</fullName>
    </submittedName>
</protein>
<keyword evidence="3" id="KW-0813">Transport</keyword>
<dbReference type="EMBL" id="BPLQ01011751">
    <property type="protein sequence ID" value="GIY60095.1"/>
    <property type="molecule type" value="Genomic_DNA"/>
</dbReference>
<dbReference type="GO" id="GO:0005886">
    <property type="term" value="C:plasma membrane"/>
    <property type="evidence" value="ECO:0007669"/>
    <property type="project" value="TreeGrafter"/>
</dbReference>
<evidence type="ECO:0000313" key="10">
    <source>
        <dbReference type="EMBL" id="GIY60095.1"/>
    </source>
</evidence>
<comment type="subcellular location">
    <subcellularLocation>
        <location evidence="1">Membrane</location>
        <topology evidence="1">Multi-pass membrane protein</topology>
    </subcellularLocation>
</comment>
<dbReference type="GO" id="GO:0005261">
    <property type="term" value="F:monoatomic cation channel activity"/>
    <property type="evidence" value="ECO:0007669"/>
    <property type="project" value="TreeGrafter"/>
</dbReference>
<reference evidence="10 11" key="1">
    <citation type="submission" date="2021-06" db="EMBL/GenBank/DDBJ databases">
        <title>Caerostris darwini draft genome.</title>
        <authorList>
            <person name="Kono N."/>
            <person name="Arakawa K."/>
        </authorList>
    </citation>
    <scope>NUCLEOTIDE SEQUENCE [LARGE SCALE GENOMIC DNA]</scope>
</reference>
<evidence type="ECO:0000256" key="5">
    <source>
        <dbReference type="ARBA" id="ARBA00022989"/>
    </source>
</evidence>
<comment type="similarity">
    <text evidence="2">Belongs to the CALHM family.</text>
</comment>
<evidence type="ECO:0000256" key="2">
    <source>
        <dbReference type="ARBA" id="ARBA00008497"/>
    </source>
</evidence>
<evidence type="ECO:0000256" key="3">
    <source>
        <dbReference type="ARBA" id="ARBA00022448"/>
    </source>
</evidence>
<keyword evidence="11" id="KW-1185">Reference proteome</keyword>
<dbReference type="AlphaFoldDB" id="A0AAV4UQZ0"/>
<name>A0AAV4UQZ0_9ARAC</name>
<evidence type="ECO:0000256" key="1">
    <source>
        <dbReference type="ARBA" id="ARBA00004141"/>
    </source>
</evidence>
<feature type="transmembrane region" description="Helical" evidence="9">
    <location>
        <begin position="153"/>
        <end position="173"/>
    </location>
</feature>
<evidence type="ECO:0000256" key="4">
    <source>
        <dbReference type="ARBA" id="ARBA00022692"/>
    </source>
</evidence>
<evidence type="ECO:0000256" key="9">
    <source>
        <dbReference type="SAM" id="Phobius"/>
    </source>
</evidence>
<keyword evidence="7 9" id="KW-0472">Membrane</keyword>
<keyword evidence="6" id="KW-0406">Ion transport</keyword>
<evidence type="ECO:0000256" key="7">
    <source>
        <dbReference type="ARBA" id="ARBA00023136"/>
    </source>
</evidence>
<comment type="caution">
    <text evidence="10">The sequence shown here is derived from an EMBL/GenBank/DDBJ whole genome shotgun (WGS) entry which is preliminary data.</text>
</comment>
<feature type="transmembrane region" description="Helical" evidence="9">
    <location>
        <begin position="52"/>
        <end position="74"/>
    </location>
</feature>
<keyword evidence="8" id="KW-0407">Ion channel</keyword>
<gene>
    <name evidence="10" type="primary">Calhm6</name>
    <name evidence="10" type="ORF">CDAR_38761</name>
</gene>
<dbReference type="Proteomes" id="UP001054837">
    <property type="component" value="Unassembled WGS sequence"/>
</dbReference>
<evidence type="ECO:0000313" key="11">
    <source>
        <dbReference type="Proteomes" id="UP001054837"/>
    </source>
</evidence>
<evidence type="ECO:0000256" key="8">
    <source>
        <dbReference type="ARBA" id="ARBA00023303"/>
    </source>
</evidence>
<dbReference type="PANTHER" id="PTHR32261">
    <property type="entry name" value="CALCIUM HOMEOSTASIS MODULATOR PROTEIN"/>
    <property type="match status" value="1"/>
</dbReference>
<accession>A0AAV4UQZ0</accession>
<dbReference type="PANTHER" id="PTHR32261:SF1">
    <property type="entry name" value="CALCIUM HOMEOSTASIS MODULATOR PROTEIN"/>
    <property type="match status" value="1"/>
</dbReference>
<proteinExistence type="inferred from homology"/>
<organism evidence="10 11">
    <name type="scientific">Caerostris darwini</name>
    <dbReference type="NCBI Taxonomy" id="1538125"/>
    <lineage>
        <taxon>Eukaryota</taxon>
        <taxon>Metazoa</taxon>
        <taxon>Ecdysozoa</taxon>
        <taxon>Arthropoda</taxon>
        <taxon>Chelicerata</taxon>
        <taxon>Arachnida</taxon>
        <taxon>Araneae</taxon>
        <taxon>Araneomorphae</taxon>
        <taxon>Entelegynae</taxon>
        <taxon>Araneoidea</taxon>
        <taxon>Araneidae</taxon>
        <taxon>Caerostris</taxon>
    </lineage>
</organism>
<dbReference type="Pfam" id="PF14798">
    <property type="entry name" value="Ca_hom_mod"/>
    <property type="match status" value="2"/>
</dbReference>
<keyword evidence="5 9" id="KW-1133">Transmembrane helix</keyword>
<keyword evidence="4 9" id="KW-0812">Transmembrane</keyword>
<sequence>MSKIPAFLTGVNNLLKSHPVCFTNSFLIALSAGGERIFQTVVFQCPKDVYTAWYYGWIFLFSPFFALFICAMVMNNTFWRACHGCKYRTDDTKLQSKECCQSLCQNFLQSLVVPSTWLFVSLLDGEYVACSLSKTPDDKSSLDYQHFKAMSQMCGWAFLVLVIVVGTVCTCYMRCCDKKTYLEARYASVYTSVEDQVLEKEMQENAQIVAQQHVGALFESNMPAKEVWDKIAKMDVTKNATTNYYSPLQKWNSS</sequence>
<dbReference type="InterPro" id="IPR029569">
    <property type="entry name" value="CALHM"/>
</dbReference>
<evidence type="ECO:0000256" key="6">
    <source>
        <dbReference type="ARBA" id="ARBA00023065"/>
    </source>
</evidence>
<dbReference type="GO" id="GO:1904669">
    <property type="term" value="P:ATP export"/>
    <property type="evidence" value="ECO:0007669"/>
    <property type="project" value="UniProtKB-ARBA"/>
</dbReference>